<dbReference type="AlphaFoldDB" id="A0A6H5H9Q8"/>
<proteinExistence type="predicted"/>
<sequence>MSSLQCIVLLERLLRSNRKLAHPVPRASTKIEIAKGPACGAPWEPIPKKKDQRVSTIAYRFAVMAHTHQLVWYPVWSVRETATRRNPRPVGTKTAKLAQPIPTRISQQPTAKNFADPNAPLDNIRTLAIPSTVSALLAFLARGARSTLTNALRSLVSMVVSARTFLKDIDANANQINPCTANGNPCKNEATCTALLQGRYKCDCQPGWDGQHCEINIDVSTWLMIVHRLLVKMVAPALTCWTVSCASADLDSS</sequence>
<evidence type="ECO:0000256" key="7">
    <source>
        <dbReference type="PROSITE-ProRule" id="PRU00076"/>
    </source>
</evidence>
<comment type="subcellular location">
    <subcellularLocation>
        <location evidence="1">Secreted</location>
    </subcellularLocation>
</comment>
<dbReference type="Gene3D" id="2.10.25.10">
    <property type="entry name" value="Laminin"/>
    <property type="match status" value="1"/>
</dbReference>
<keyword evidence="4" id="KW-0732">Signal</keyword>
<dbReference type="GO" id="GO:0005576">
    <property type="term" value="C:extracellular region"/>
    <property type="evidence" value="ECO:0007669"/>
    <property type="project" value="UniProtKB-SubCell"/>
</dbReference>
<dbReference type="GO" id="GO:0005509">
    <property type="term" value="F:calcium ion binding"/>
    <property type="evidence" value="ECO:0007669"/>
    <property type="project" value="InterPro"/>
</dbReference>
<dbReference type="InterPro" id="IPR001881">
    <property type="entry name" value="EGF-like_Ca-bd_dom"/>
</dbReference>
<keyword evidence="3 7" id="KW-0245">EGF-like domain</keyword>
<accession>A0A6H5H9Q8</accession>
<dbReference type="SMART" id="SM00179">
    <property type="entry name" value="EGF_CA"/>
    <property type="match status" value="1"/>
</dbReference>
<keyword evidence="6 7" id="KW-1015">Disulfide bond</keyword>
<feature type="non-terminal residue" evidence="9">
    <location>
        <position position="253"/>
    </location>
</feature>
<evidence type="ECO:0000256" key="6">
    <source>
        <dbReference type="ARBA" id="ARBA00023157"/>
    </source>
</evidence>
<reference evidence="9 10" key="1">
    <citation type="submission" date="2020-02" db="EMBL/GenBank/DDBJ databases">
        <authorList>
            <person name="Ferguson B K."/>
        </authorList>
    </citation>
    <scope>NUCLEOTIDE SEQUENCE [LARGE SCALE GENOMIC DNA]</scope>
</reference>
<feature type="disulfide bond" evidence="7">
    <location>
        <begin position="204"/>
        <end position="213"/>
    </location>
</feature>
<dbReference type="OrthoDB" id="2121828at2759"/>
<organism evidence="9 10">
    <name type="scientific">Nesidiocoris tenuis</name>
    <dbReference type="NCBI Taxonomy" id="355587"/>
    <lineage>
        <taxon>Eukaryota</taxon>
        <taxon>Metazoa</taxon>
        <taxon>Ecdysozoa</taxon>
        <taxon>Arthropoda</taxon>
        <taxon>Hexapoda</taxon>
        <taxon>Insecta</taxon>
        <taxon>Pterygota</taxon>
        <taxon>Neoptera</taxon>
        <taxon>Paraneoptera</taxon>
        <taxon>Hemiptera</taxon>
        <taxon>Heteroptera</taxon>
        <taxon>Panheteroptera</taxon>
        <taxon>Cimicomorpha</taxon>
        <taxon>Miridae</taxon>
        <taxon>Dicyphina</taxon>
        <taxon>Nesidiocoris</taxon>
    </lineage>
</organism>
<dbReference type="PROSITE" id="PS50026">
    <property type="entry name" value="EGF_3"/>
    <property type="match status" value="1"/>
</dbReference>
<name>A0A6H5H9Q8_9HEMI</name>
<dbReference type="Pfam" id="PF00008">
    <property type="entry name" value="EGF"/>
    <property type="match status" value="1"/>
</dbReference>
<keyword evidence="5" id="KW-0677">Repeat</keyword>
<dbReference type="FunFam" id="2.10.25.10:FF:000053">
    <property type="entry name" value="Slit guidance ligand 2"/>
    <property type="match status" value="1"/>
</dbReference>
<evidence type="ECO:0000313" key="10">
    <source>
        <dbReference type="Proteomes" id="UP000479000"/>
    </source>
</evidence>
<dbReference type="Proteomes" id="UP000479000">
    <property type="component" value="Unassembled WGS sequence"/>
</dbReference>
<dbReference type="SUPFAM" id="SSF57196">
    <property type="entry name" value="EGF/Laminin"/>
    <property type="match status" value="1"/>
</dbReference>
<evidence type="ECO:0000256" key="4">
    <source>
        <dbReference type="ARBA" id="ARBA00022729"/>
    </source>
</evidence>
<dbReference type="SMART" id="SM00181">
    <property type="entry name" value="EGF"/>
    <property type="match status" value="1"/>
</dbReference>
<evidence type="ECO:0000259" key="8">
    <source>
        <dbReference type="PROSITE" id="PS50026"/>
    </source>
</evidence>
<evidence type="ECO:0000313" key="9">
    <source>
        <dbReference type="EMBL" id="CAB0014371.1"/>
    </source>
</evidence>
<evidence type="ECO:0000256" key="3">
    <source>
        <dbReference type="ARBA" id="ARBA00022536"/>
    </source>
</evidence>
<gene>
    <name evidence="9" type="ORF">NTEN_LOCUS18804</name>
</gene>
<keyword evidence="2" id="KW-0964">Secreted</keyword>
<dbReference type="EMBL" id="CADCXU010027749">
    <property type="protein sequence ID" value="CAB0014371.1"/>
    <property type="molecule type" value="Genomic_DNA"/>
</dbReference>
<evidence type="ECO:0000256" key="5">
    <source>
        <dbReference type="ARBA" id="ARBA00022737"/>
    </source>
</evidence>
<evidence type="ECO:0000256" key="1">
    <source>
        <dbReference type="ARBA" id="ARBA00004613"/>
    </source>
</evidence>
<dbReference type="InterPro" id="IPR000742">
    <property type="entry name" value="EGF"/>
</dbReference>
<dbReference type="CDD" id="cd00054">
    <property type="entry name" value="EGF_CA"/>
    <property type="match status" value="1"/>
</dbReference>
<evidence type="ECO:0000256" key="2">
    <source>
        <dbReference type="ARBA" id="ARBA00022525"/>
    </source>
</evidence>
<feature type="domain" description="EGF-like" evidence="8">
    <location>
        <begin position="175"/>
        <end position="214"/>
    </location>
</feature>
<dbReference type="PROSITE" id="PS01186">
    <property type="entry name" value="EGF_2"/>
    <property type="match status" value="1"/>
</dbReference>
<dbReference type="PROSITE" id="PS00022">
    <property type="entry name" value="EGF_1"/>
    <property type="match status" value="1"/>
</dbReference>
<protein>
    <recommendedName>
        <fullName evidence="8">EGF-like domain-containing protein</fullName>
    </recommendedName>
</protein>
<keyword evidence="10" id="KW-1185">Reference proteome</keyword>
<comment type="caution">
    <text evidence="7">Lacks conserved residue(s) required for the propagation of feature annotation.</text>
</comment>